<evidence type="ECO:0000256" key="25">
    <source>
        <dbReference type="ARBA" id="ARBA00043262"/>
    </source>
</evidence>
<dbReference type="PANTHER" id="PTHR24416:SF90">
    <property type="entry name" value="RECEPTOR TYROSINE-PROTEIN KINASE ERBB-4"/>
    <property type="match status" value="1"/>
</dbReference>
<keyword evidence="8 32" id="KW-0812">Transmembrane</keyword>
<feature type="domain" description="Protein kinase" evidence="33">
    <location>
        <begin position="599"/>
        <end position="905"/>
    </location>
</feature>
<evidence type="ECO:0000256" key="7">
    <source>
        <dbReference type="ARBA" id="ARBA00022679"/>
    </source>
</evidence>
<dbReference type="CDD" id="cd12092">
    <property type="entry name" value="TM_ErbB4"/>
    <property type="match status" value="1"/>
</dbReference>
<dbReference type="GO" id="GO:0009966">
    <property type="term" value="P:regulation of signal transduction"/>
    <property type="evidence" value="ECO:0007669"/>
    <property type="project" value="UniProtKB-ARBA"/>
</dbReference>
<accession>A0A8C7ZD40</accession>
<dbReference type="GeneTree" id="ENSGT00940000154695"/>
<dbReference type="Gene3D" id="2.10.220.10">
    <property type="entry name" value="Hormone Receptor, Insulin-like Growth Factor Receptor 1, Chain A, domain 2"/>
    <property type="match status" value="3"/>
</dbReference>
<evidence type="ECO:0000256" key="4">
    <source>
        <dbReference type="ARBA" id="ARBA00022473"/>
    </source>
</evidence>
<dbReference type="GO" id="GO:0038127">
    <property type="term" value="P:ERBB signaling pathway"/>
    <property type="evidence" value="ECO:0007669"/>
    <property type="project" value="UniProtKB-ARBA"/>
</dbReference>
<evidence type="ECO:0000256" key="17">
    <source>
        <dbReference type="ARBA" id="ARBA00023136"/>
    </source>
</evidence>
<keyword evidence="6" id="KW-0597">Phosphoprotein</keyword>
<keyword evidence="21" id="KW-0804">Transcription</keyword>
<keyword evidence="24" id="KW-0539">Nucleus</keyword>
<evidence type="ECO:0000259" key="33">
    <source>
        <dbReference type="PROSITE" id="PS50011"/>
    </source>
</evidence>
<evidence type="ECO:0000256" key="18">
    <source>
        <dbReference type="ARBA" id="ARBA00023137"/>
    </source>
</evidence>
<evidence type="ECO:0000256" key="24">
    <source>
        <dbReference type="ARBA" id="ARBA00023242"/>
    </source>
</evidence>
<evidence type="ECO:0000313" key="35">
    <source>
        <dbReference type="Proteomes" id="UP000694383"/>
    </source>
</evidence>
<dbReference type="InterPro" id="IPR001245">
    <property type="entry name" value="Ser-Thr/Tyr_kinase_cat_dom"/>
</dbReference>
<dbReference type="GO" id="GO:0045937">
    <property type="term" value="P:positive regulation of phosphate metabolic process"/>
    <property type="evidence" value="ECO:0007669"/>
    <property type="project" value="UniProtKB-ARBA"/>
</dbReference>
<feature type="active site" description="Proton acceptor" evidence="28">
    <location>
        <position position="763"/>
    </location>
</feature>
<dbReference type="FunFam" id="2.10.220.10:FF:000001">
    <property type="entry name" value="Receptor protein-tyrosine kinase"/>
    <property type="match status" value="1"/>
</dbReference>
<dbReference type="PROSITE" id="PS00107">
    <property type="entry name" value="PROTEIN_KINASE_ATP"/>
    <property type="match status" value="1"/>
</dbReference>
<dbReference type="Proteomes" id="UP000694383">
    <property type="component" value="Unplaced"/>
</dbReference>
<evidence type="ECO:0000256" key="3">
    <source>
        <dbReference type="ARBA" id="ARBA00004251"/>
    </source>
</evidence>
<feature type="region of interest" description="Disordered" evidence="31">
    <location>
        <begin position="1011"/>
        <end position="1054"/>
    </location>
</feature>
<dbReference type="GO" id="GO:0005634">
    <property type="term" value="C:nucleus"/>
    <property type="evidence" value="ECO:0007669"/>
    <property type="project" value="UniProtKB-SubCell"/>
</dbReference>
<feature type="transmembrane region" description="Helical" evidence="32">
    <location>
        <begin position="604"/>
        <end position="627"/>
    </location>
</feature>
<evidence type="ECO:0000256" key="13">
    <source>
        <dbReference type="ARBA" id="ARBA00022840"/>
    </source>
</evidence>
<evidence type="ECO:0000256" key="1">
    <source>
        <dbReference type="ARBA" id="ARBA00004123"/>
    </source>
</evidence>
<dbReference type="PROSITE" id="PS00109">
    <property type="entry name" value="PROTEIN_KINASE_TYR"/>
    <property type="match status" value="1"/>
</dbReference>
<dbReference type="Gene3D" id="6.10.250.2930">
    <property type="match status" value="1"/>
</dbReference>
<dbReference type="InterPro" id="IPR032778">
    <property type="entry name" value="GF_recep_IV"/>
</dbReference>
<evidence type="ECO:0000256" key="31">
    <source>
        <dbReference type="SAM" id="MobiDB-lite"/>
    </source>
</evidence>
<keyword evidence="11 27" id="KW-0547">Nucleotide-binding</keyword>
<dbReference type="GO" id="GO:0006915">
    <property type="term" value="P:apoptotic process"/>
    <property type="evidence" value="ECO:0007669"/>
    <property type="project" value="UniProtKB-KW"/>
</dbReference>
<dbReference type="InterPro" id="IPR050122">
    <property type="entry name" value="RTK"/>
</dbReference>
<evidence type="ECO:0000313" key="34">
    <source>
        <dbReference type="Ensembl" id="ENSOSIP00000041697.1"/>
    </source>
</evidence>
<keyword evidence="4" id="KW-0217">Developmental protein</keyword>
<dbReference type="Pfam" id="PF07714">
    <property type="entry name" value="PK_Tyr_Ser-Thr"/>
    <property type="match status" value="2"/>
</dbReference>
<dbReference type="InterPro" id="IPR000719">
    <property type="entry name" value="Prot_kinase_dom"/>
</dbReference>
<dbReference type="InterPro" id="IPR044912">
    <property type="entry name" value="Egfr_JX_dom"/>
</dbReference>
<dbReference type="GO" id="GO:0009891">
    <property type="term" value="P:positive regulation of biosynthetic process"/>
    <property type="evidence" value="ECO:0007669"/>
    <property type="project" value="UniProtKB-ARBA"/>
</dbReference>
<keyword evidence="14 32" id="KW-1133">Transmembrane helix</keyword>
<dbReference type="AlphaFoldDB" id="A0A8C7ZD40"/>
<comment type="catalytic activity">
    <reaction evidence="26">
        <text>L-tyrosyl-[protein] + ATP = O-phospho-L-tyrosyl-[protein] + ADP + H(+)</text>
        <dbReference type="Rhea" id="RHEA:10596"/>
        <dbReference type="Rhea" id="RHEA-COMP:10136"/>
        <dbReference type="Rhea" id="RHEA-COMP:20101"/>
        <dbReference type="ChEBI" id="CHEBI:15378"/>
        <dbReference type="ChEBI" id="CHEBI:30616"/>
        <dbReference type="ChEBI" id="CHEBI:46858"/>
        <dbReference type="ChEBI" id="CHEBI:61978"/>
        <dbReference type="ChEBI" id="CHEBI:456216"/>
        <dbReference type="EC" id="2.7.10.1"/>
    </reaction>
</comment>
<dbReference type="InterPro" id="IPR049328">
    <property type="entry name" value="TM_ErbB1"/>
</dbReference>
<evidence type="ECO:0000256" key="16">
    <source>
        <dbReference type="ARBA" id="ARBA00023128"/>
    </source>
</evidence>
<evidence type="ECO:0000256" key="2">
    <source>
        <dbReference type="ARBA" id="ARBA00004173"/>
    </source>
</evidence>
<dbReference type="FunFam" id="1.10.510.10:FF:002828">
    <property type="entry name" value="Receptor tyrosine-protein kinase erbB-2"/>
    <property type="match status" value="1"/>
</dbReference>
<dbReference type="Gene3D" id="1.10.510.10">
    <property type="entry name" value="Transferase(Phosphotransferase) domain 1"/>
    <property type="match status" value="1"/>
</dbReference>
<dbReference type="Gene3D" id="3.30.200.20">
    <property type="entry name" value="Phosphorylase Kinase, domain 1"/>
    <property type="match status" value="1"/>
</dbReference>
<dbReference type="InterPro" id="IPR008266">
    <property type="entry name" value="Tyr_kinase_AS"/>
</dbReference>
<dbReference type="InterPro" id="IPR011009">
    <property type="entry name" value="Kinase-like_dom_sf"/>
</dbReference>
<reference evidence="34" key="1">
    <citation type="submission" date="2025-08" db="UniProtKB">
        <authorList>
            <consortium name="Ensembl"/>
        </authorList>
    </citation>
    <scope>IDENTIFICATION</scope>
</reference>
<evidence type="ECO:0000256" key="9">
    <source>
        <dbReference type="ARBA" id="ARBA00022703"/>
    </source>
</evidence>
<dbReference type="SMART" id="SM00261">
    <property type="entry name" value="FU"/>
    <property type="match status" value="4"/>
</dbReference>
<dbReference type="GO" id="GO:0005739">
    <property type="term" value="C:mitochondrion"/>
    <property type="evidence" value="ECO:0007669"/>
    <property type="project" value="UniProtKB-SubCell"/>
</dbReference>
<evidence type="ECO:0000256" key="20">
    <source>
        <dbReference type="ARBA" id="ARBA00023159"/>
    </source>
</evidence>
<keyword evidence="5" id="KW-1003">Cell membrane</keyword>
<dbReference type="GO" id="GO:0080090">
    <property type="term" value="P:regulation of primary metabolic process"/>
    <property type="evidence" value="ECO:0007669"/>
    <property type="project" value="UniProtKB-ARBA"/>
</dbReference>
<dbReference type="GO" id="GO:0022008">
    <property type="term" value="P:neurogenesis"/>
    <property type="evidence" value="ECO:0007669"/>
    <property type="project" value="TreeGrafter"/>
</dbReference>
<evidence type="ECO:0000256" key="29">
    <source>
        <dbReference type="PIRSR" id="PIRSR000619-2"/>
    </source>
</evidence>
<dbReference type="GO" id="GO:0005524">
    <property type="term" value="F:ATP binding"/>
    <property type="evidence" value="ECO:0007669"/>
    <property type="project" value="UniProtKB-UniRule"/>
</dbReference>
<dbReference type="InterPro" id="IPR006211">
    <property type="entry name" value="Furin-like_Cys-rich_dom"/>
</dbReference>
<evidence type="ECO:0000256" key="19">
    <source>
        <dbReference type="ARBA" id="ARBA00023157"/>
    </source>
</evidence>
<dbReference type="PIRSF" id="PIRSF000619">
    <property type="entry name" value="TyrPK_EGF-R"/>
    <property type="match status" value="1"/>
</dbReference>
<keyword evidence="7 27" id="KW-0808">Transferase</keyword>
<feature type="binding site" evidence="29 30">
    <location>
        <position position="703"/>
    </location>
    <ligand>
        <name>ATP</name>
        <dbReference type="ChEBI" id="CHEBI:30616"/>
    </ligand>
</feature>
<dbReference type="InterPro" id="IPR036941">
    <property type="entry name" value="Rcpt_L-dom_sf"/>
</dbReference>
<reference evidence="34" key="2">
    <citation type="submission" date="2025-09" db="UniProtKB">
        <authorList>
            <consortium name="Ensembl"/>
        </authorList>
    </citation>
    <scope>IDENTIFICATION</scope>
</reference>
<organism evidence="34 35">
    <name type="scientific">Oryzias sinensis</name>
    <name type="common">Chinese medaka</name>
    <dbReference type="NCBI Taxonomy" id="183150"/>
    <lineage>
        <taxon>Eukaryota</taxon>
        <taxon>Metazoa</taxon>
        <taxon>Chordata</taxon>
        <taxon>Craniata</taxon>
        <taxon>Vertebrata</taxon>
        <taxon>Euteleostomi</taxon>
        <taxon>Actinopterygii</taxon>
        <taxon>Neopterygii</taxon>
        <taxon>Teleostei</taxon>
        <taxon>Neoteleostei</taxon>
        <taxon>Acanthomorphata</taxon>
        <taxon>Ovalentaria</taxon>
        <taxon>Atherinomorphae</taxon>
        <taxon>Beloniformes</taxon>
        <taxon>Adrianichthyidae</taxon>
        <taxon>Oryziinae</taxon>
        <taxon>Oryzias</taxon>
    </lineage>
</organism>
<keyword evidence="20" id="KW-0010">Activator</keyword>
<evidence type="ECO:0000256" key="32">
    <source>
        <dbReference type="SAM" id="Phobius"/>
    </source>
</evidence>
<keyword evidence="10" id="KW-0732">Signal</keyword>
<dbReference type="InterPro" id="IPR006212">
    <property type="entry name" value="Furin_repeat"/>
</dbReference>
<evidence type="ECO:0000256" key="8">
    <source>
        <dbReference type="ARBA" id="ARBA00022692"/>
    </source>
</evidence>
<dbReference type="Pfam" id="PF00757">
    <property type="entry name" value="Furin-like"/>
    <property type="match status" value="1"/>
</dbReference>
<dbReference type="EC" id="2.7.10.1" evidence="27"/>
<dbReference type="InterPro" id="IPR017441">
    <property type="entry name" value="Protein_kinase_ATP_BS"/>
</dbReference>
<proteinExistence type="inferred from homology"/>
<dbReference type="GO" id="GO:0008284">
    <property type="term" value="P:positive regulation of cell population proliferation"/>
    <property type="evidence" value="ECO:0007669"/>
    <property type="project" value="TreeGrafter"/>
</dbReference>
<evidence type="ECO:0000256" key="11">
    <source>
        <dbReference type="ARBA" id="ARBA00022741"/>
    </source>
</evidence>
<dbReference type="GO" id="GO:0043235">
    <property type="term" value="C:receptor complex"/>
    <property type="evidence" value="ECO:0007669"/>
    <property type="project" value="TreeGrafter"/>
</dbReference>
<evidence type="ECO:0000256" key="14">
    <source>
        <dbReference type="ARBA" id="ARBA00022989"/>
    </source>
</evidence>
<dbReference type="InterPro" id="IPR009030">
    <property type="entry name" value="Growth_fac_rcpt_cys_sf"/>
</dbReference>
<keyword evidence="17 27" id="KW-0472">Membrane</keyword>
<keyword evidence="9" id="KW-0053">Apoptosis</keyword>
<dbReference type="GO" id="GO:0009925">
    <property type="term" value="C:basal plasma membrane"/>
    <property type="evidence" value="ECO:0007669"/>
    <property type="project" value="TreeGrafter"/>
</dbReference>
<evidence type="ECO:0000256" key="5">
    <source>
        <dbReference type="ARBA" id="ARBA00022475"/>
    </source>
</evidence>
<dbReference type="SUPFAM" id="SSF57184">
    <property type="entry name" value="Growth factor receptor domain"/>
    <property type="match status" value="2"/>
</dbReference>
<dbReference type="GO" id="GO:0005154">
    <property type="term" value="F:epidermal growth factor receptor binding"/>
    <property type="evidence" value="ECO:0007669"/>
    <property type="project" value="TreeGrafter"/>
</dbReference>
<dbReference type="GO" id="GO:0004714">
    <property type="term" value="F:transmembrane receptor protein tyrosine kinase activity"/>
    <property type="evidence" value="ECO:0007669"/>
    <property type="project" value="UniProtKB-EC"/>
</dbReference>
<dbReference type="PRINTS" id="PR00109">
    <property type="entry name" value="TYRKINASE"/>
</dbReference>
<dbReference type="SMART" id="SM00219">
    <property type="entry name" value="TyrKc"/>
    <property type="match status" value="1"/>
</dbReference>
<keyword evidence="15" id="KW-0805">Transcription regulation</keyword>
<dbReference type="Gene3D" id="3.80.20.20">
    <property type="entry name" value="Receptor L-domain"/>
    <property type="match status" value="2"/>
</dbReference>
<evidence type="ECO:0000256" key="23">
    <source>
        <dbReference type="ARBA" id="ARBA00023180"/>
    </source>
</evidence>
<evidence type="ECO:0000256" key="21">
    <source>
        <dbReference type="ARBA" id="ARBA00023163"/>
    </source>
</evidence>
<dbReference type="Pfam" id="PF14843">
    <property type="entry name" value="GF_recep_IV"/>
    <property type="match status" value="1"/>
</dbReference>
<keyword evidence="13 27" id="KW-0067">ATP-binding</keyword>
<evidence type="ECO:0000256" key="10">
    <source>
        <dbReference type="ARBA" id="ARBA00022729"/>
    </source>
</evidence>
<dbReference type="GO" id="GO:0010647">
    <property type="term" value="P:positive regulation of cell communication"/>
    <property type="evidence" value="ECO:0007669"/>
    <property type="project" value="UniProtKB-ARBA"/>
</dbReference>
<evidence type="ECO:0000256" key="12">
    <source>
        <dbReference type="ARBA" id="ARBA00022777"/>
    </source>
</evidence>
<protein>
    <recommendedName>
        <fullName evidence="27">Receptor protein-tyrosine kinase</fullName>
        <ecNumber evidence="27">2.7.10.1</ecNumber>
    </recommendedName>
</protein>
<evidence type="ECO:0000256" key="15">
    <source>
        <dbReference type="ARBA" id="ARBA00023015"/>
    </source>
</evidence>
<comment type="similarity">
    <text evidence="27">Belongs to the protein kinase superfamily. Tyr protein kinase family. EGF receptor subfamily.</text>
</comment>
<dbReference type="GO" id="GO:0023056">
    <property type="term" value="P:positive regulation of signaling"/>
    <property type="evidence" value="ECO:0007669"/>
    <property type="project" value="UniProtKB-ARBA"/>
</dbReference>
<dbReference type="Ensembl" id="ENSOSIT00000043912.1">
    <property type="protein sequence ID" value="ENSOSIP00000041697.1"/>
    <property type="gene ID" value="ENSOSIG00000020020.1"/>
</dbReference>
<keyword evidence="18 27" id="KW-0829">Tyrosine-protein kinase</keyword>
<dbReference type="InterPro" id="IPR000494">
    <property type="entry name" value="Rcpt_L-dom"/>
</dbReference>
<dbReference type="InterPro" id="IPR016245">
    <property type="entry name" value="Tyr_kinase_EGF/ERB/XmrK_rcpt"/>
</dbReference>
<keyword evidence="16" id="KW-0496">Mitochondrion</keyword>
<keyword evidence="35" id="KW-1185">Reference proteome</keyword>
<dbReference type="Pfam" id="PF01030">
    <property type="entry name" value="Recep_L_domain"/>
    <property type="match status" value="2"/>
</dbReference>
<dbReference type="InterPro" id="IPR020635">
    <property type="entry name" value="Tyr_kinase_cat_dom"/>
</dbReference>
<dbReference type="CDD" id="cd00064">
    <property type="entry name" value="FU"/>
    <property type="match status" value="2"/>
</dbReference>
<dbReference type="PANTHER" id="PTHR24416">
    <property type="entry name" value="TYROSINE-PROTEIN KINASE RECEPTOR"/>
    <property type="match status" value="1"/>
</dbReference>
<dbReference type="GO" id="GO:0043066">
    <property type="term" value="P:negative regulation of apoptotic process"/>
    <property type="evidence" value="ECO:0007669"/>
    <property type="project" value="UniProtKB-ARBA"/>
</dbReference>
<evidence type="ECO:0000256" key="6">
    <source>
        <dbReference type="ARBA" id="ARBA00022553"/>
    </source>
</evidence>
<evidence type="ECO:0000256" key="28">
    <source>
        <dbReference type="PIRSR" id="PIRSR000619-1"/>
    </source>
</evidence>
<keyword evidence="25" id="KW-0421">Lactation</keyword>
<evidence type="ECO:0000256" key="30">
    <source>
        <dbReference type="PROSITE-ProRule" id="PRU10141"/>
    </source>
</evidence>
<sequence length="1200" mass="134033">MYAFSNNVLVSFHLFAVCPGTDNKLSTLSDLDQQYRTLRKLYENCEVVMGNLEITSIDRNRNLSFLKSIREVTGYVLVALNQFEYLPLENLRIIRGTTLYEGRYALAIFLNYRRDGNYGLKQLGLRSLTGPTEIRCNQIKEKHNHHGNGIAVSRNPCAIQGTLTRGVGPLQVCFFTSWAVTKTVCAEQCDGRCFGPYVSDCCHRECAGGCFGPKDTDCFACTNFNDSGACVTQCPQPFVYNPTSFQLEHNPRAKYTYGAFCVRECPHNFVVDHSSCVRACPSNKMEVEENRIKMCIPCTDICPKVCDGIGTGSLQTAQTVDASNIDKFVNCTKINGNLIFLITGIKGDMYHGIGPLDPERLNVFRTVKEITGFLNIQSWPENMTDLSVFSNLVTIGGRSLYSGISLLILKQRRISSFQFQSLNEISAGNVYIFNNSRLCFYNTINWTSLFRTPSQKVLIRNNREPMECLQQQMICDRMCSEDGCWGPGPDQCLSCRENCSVCLEVREFANGSVCLECDSQCEKMDGNSLTCLGQGPDQCVKCLNFKDGPNCVEKCPDGLQGANSFIFKYAKANNECHPCHVNCTQGCIGPRIQDCVGMMDRTPLIAAGIIGGLFIIVIVALTVAIYARRKSIKKKRALRRFLETELVEPLTPSGTAPNQAQLRILKETELKRVKILGSGAFGTVYKGIWVPEGETVKIPVAIKILNEATGPKANVEFMDVSIYNTTICVYLYSLQYEVDSQYAKLVIDIGMMYLEERRLVHRDLAARNVLVKSPNHIKITDFGLARLLDADEKEYNADGGKMPIKWMALECIHYRKFTHQSDVWSYGVTIWELMTFGGKPYDGIPTREIPDILEKGERLPQPPICTIDVYMVMVKCWMIDADSRPKFKELAAEFCRMARDPQRYLVIQGDDRMKLPSPNDSKFFKSLLDEEDLDDLMDAEEYLVPRGFNAASTSSTRPRVDSNRNQFGYRDGVPNLAEGALAGAQSNLNQDASGGSCSGLEDQRCNGSLHKKKGGLSAGEDSGAQRYSADPTIFLGERATRGDTDEDGYMTPMKDKKYLNPVEENPFVSRRKNGEIHALDNPGYHSTPNSQPKGEDEYINEPLYLNTFHNPADLGKASGKKLKVTFDNPEYWQHSLPPKSSIQVVPDVAQGGSTNTKLLYKQNGHTRSGAAENPDYISEFSLKSGTVLPPPPYRQRNTVV</sequence>
<keyword evidence="23" id="KW-0325">Glycoprotein</keyword>
<name>A0A8C7ZD40_9TELE</name>
<dbReference type="SUPFAM" id="SSF52058">
    <property type="entry name" value="L domain-like"/>
    <property type="match status" value="2"/>
</dbReference>
<keyword evidence="19" id="KW-1015">Disulfide bond</keyword>
<dbReference type="PROSITE" id="PS50011">
    <property type="entry name" value="PROTEIN_KINASE_DOM"/>
    <property type="match status" value="1"/>
</dbReference>
<dbReference type="SUPFAM" id="SSF56112">
    <property type="entry name" value="Protein kinase-like (PK-like)"/>
    <property type="match status" value="1"/>
</dbReference>
<keyword evidence="22 27" id="KW-0675">Receptor</keyword>
<keyword evidence="12 27" id="KW-0418">Kinase</keyword>
<evidence type="ECO:0000256" key="22">
    <source>
        <dbReference type="ARBA" id="ARBA00023170"/>
    </source>
</evidence>
<feature type="binding site" evidence="29">
    <location>
        <begin position="676"/>
        <end position="684"/>
    </location>
    <ligand>
        <name>ATP</name>
        <dbReference type="ChEBI" id="CHEBI:30616"/>
    </ligand>
</feature>
<dbReference type="FunFam" id="2.10.220.10:FF:000004">
    <property type="entry name" value="Receptor protein-tyrosine kinase"/>
    <property type="match status" value="1"/>
</dbReference>
<evidence type="ECO:0000256" key="26">
    <source>
        <dbReference type="ARBA" id="ARBA00051243"/>
    </source>
</evidence>
<comment type="subcellular location">
    <subcellularLocation>
        <location evidence="3">Cell membrane</location>
        <topology evidence="3">Single-pass type I membrane protein</topology>
    </subcellularLocation>
    <subcellularLocation>
        <location evidence="2">Mitochondrion</location>
    </subcellularLocation>
    <subcellularLocation>
        <location evidence="1">Nucleus</location>
    </subcellularLocation>
</comment>
<dbReference type="FunFam" id="3.80.20.20:FF:000003">
    <property type="entry name" value="Receptor protein-tyrosine kinase"/>
    <property type="match status" value="1"/>
</dbReference>
<dbReference type="Pfam" id="PF21314">
    <property type="entry name" value="TM_ErbB1"/>
    <property type="match status" value="1"/>
</dbReference>
<evidence type="ECO:0000256" key="27">
    <source>
        <dbReference type="PIRNR" id="PIRNR000619"/>
    </source>
</evidence>